<dbReference type="InterPro" id="IPR050731">
    <property type="entry name" value="HRD1_E3_ubiq-ligases"/>
</dbReference>
<accession>A0A8J6E7D0</accession>
<dbReference type="Pfam" id="PF13639">
    <property type="entry name" value="zf-RING_2"/>
    <property type="match status" value="1"/>
</dbReference>
<feature type="region of interest" description="Disordered" evidence="5">
    <location>
        <begin position="378"/>
        <end position="423"/>
    </location>
</feature>
<dbReference type="GO" id="GO:0043161">
    <property type="term" value="P:proteasome-mediated ubiquitin-dependent protein catabolic process"/>
    <property type="evidence" value="ECO:0007669"/>
    <property type="project" value="TreeGrafter"/>
</dbReference>
<dbReference type="GO" id="GO:0061630">
    <property type="term" value="F:ubiquitin protein ligase activity"/>
    <property type="evidence" value="ECO:0007669"/>
    <property type="project" value="TreeGrafter"/>
</dbReference>
<keyword evidence="6" id="KW-0812">Transmembrane</keyword>
<dbReference type="GO" id="GO:0012505">
    <property type="term" value="C:endomembrane system"/>
    <property type="evidence" value="ECO:0007669"/>
    <property type="project" value="TreeGrafter"/>
</dbReference>
<keyword evidence="6" id="KW-0472">Membrane</keyword>
<dbReference type="SMART" id="SM00184">
    <property type="entry name" value="RING"/>
    <property type="match status" value="1"/>
</dbReference>
<feature type="domain" description="RING-type" evidence="7">
    <location>
        <begin position="325"/>
        <end position="370"/>
    </location>
</feature>
<dbReference type="GO" id="GO:0016567">
    <property type="term" value="P:protein ubiquitination"/>
    <property type="evidence" value="ECO:0007669"/>
    <property type="project" value="UniProtKB-UniPathway"/>
</dbReference>
<evidence type="ECO:0000256" key="3">
    <source>
        <dbReference type="ARBA" id="ARBA00022833"/>
    </source>
</evidence>
<dbReference type="UniPathway" id="UPA00143"/>
<keyword evidence="9" id="KW-1185">Reference proteome</keyword>
<dbReference type="PROSITE" id="PS51257">
    <property type="entry name" value="PROKAR_LIPOPROTEIN"/>
    <property type="match status" value="1"/>
</dbReference>
<proteinExistence type="predicted"/>
<feature type="transmembrane region" description="Helical" evidence="6">
    <location>
        <begin position="276"/>
        <end position="297"/>
    </location>
</feature>
<comment type="caution">
    <text evidence="8">The sequence shown here is derived from an EMBL/GenBank/DDBJ whole genome shotgun (WGS) entry which is preliminary data.</text>
</comment>
<evidence type="ECO:0000256" key="4">
    <source>
        <dbReference type="PROSITE-ProRule" id="PRU00175"/>
    </source>
</evidence>
<evidence type="ECO:0000256" key="5">
    <source>
        <dbReference type="SAM" id="MobiDB-lite"/>
    </source>
</evidence>
<gene>
    <name evidence="8" type="ORF">J8273_7931</name>
</gene>
<keyword evidence="3" id="KW-0862">Zinc</keyword>
<dbReference type="Gene3D" id="3.30.40.10">
    <property type="entry name" value="Zinc/RING finger domain, C3HC4 (zinc finger)"/>
    <property type="match status" value="1"/>
</dbReference>
<dbReference type="SUPFAM" id="SSF57850">
    <property type="entry name" value="RING/U-box"/>
    <property type="match status" value="1"/>
</dbReference>
<keyword evidence="2 4" id="KW-0863">Zinc-finger</keyword>
<feature type="transmembrane region" description="Helical" evidence="6">
    <location>
        <begin position="240"/>
        <end position="264"/>
    </location>
</feature>
<reference evidence="8" key="1">
    <citation type="submission" date="2021-05" db="EMBL/GenBank/DDBJ databases">
        <title>A free-living protist that lacks canonical eukaryotic 1 DNA replication and segregation systems.</title>
        <authorList>
            <person name="Salas-Leiva D.E."/>
            <person name="Tromer E.C."/>
            <person name="Curtis B.A."/>
            <person name="Jerlstrom-Hultqvist J."/>
            <person name="Kolisko M."/>
            <person name="Yi Z."/>
            <person name="Salas-Leiva J.S."/>
            <person name="Gallot-Lavallee L."/>
            <person name="Kops G.J.P.L."/>
            <person name="Archibald J.M."/>
            <person name="Simpson A.G.B."/>
            <person name="Roger A.J."/>
        </authorList>
    </citation>
    <scope>NUCLEOTIDE SEQUENCE</scope>
    <source>
        <strain evidence="8">BICM</strain>
    </source>
</reference>
<evidence type="ECO:0000259" key="7">
    <source>
        <dbReference type="PROSITE" id="PS50089"/>
    </source>
</evidence>
<name>A0A8J6E7D0_9EUKA</name>
<sequence length="486" mass="53423">MLTVRRLSSLFGLRESWRTSAWMLAILLSSCGYIALIAVKAYRHHSGQPSAAFMVCKYLVEEDAITPTLLPVVLACFVEIVYEFVCMALVGPIETAERVEGLYSHFIPSLLKYYVDNQAIMLFGQYRMPQPFALALAMTLKDVTFAYQVIPVHRVNNLFLNSAKPNAQFALHCALNLVTFFAMALGVVAFFHSLAKVDLMFEYAAIETLGSTVVLVLSLCRLGVWAILRLRGARSETLLLTGLLTSTLSLTAQVVLLIAQPILIQRSGFARVSLPFVLYFTAPRLYSVAAGLLRSFSEFDRFRRVLRLFSSFPPPTPEALEDTTCTICYEAVVHGAMGDSTPIQLPCGHILHGGCLRSWAARSAACPVCRADYSHVSAESGGQPRAAMMQQDIDEQQDDEQPEESHEEPHGQTQPEDEAEPQGPVVVSEDIDGRPVLLSAMPGSQVLWVPLVVPTAGGMDSEGLRSAYMEAAHNICARQRELDSSS</sequence>
<feature type="transmembrane region" description="Helical" evidence="6">
    <location>
        <begin position="203"/>
        <end position="228"/>
    </location>
</feature>
<protein>
    <submittedName>
        <fullName evidence="8">Ring finger domain</fullName>
    </submittedName>
</protein>
<feature type="transmembrane region" description="Helical" evidence="6">
    <location>
        <begin position="20"/>
        <end position="39"/>
    </location>
</feature>
<feature type="compositionally biased region" description="Acidic residues" evidence="5">
    <location>
        <begin position="392"/>
        <end position="402"/>
    </location>
</feature>
<evidence type="ECO:0000256" key="1">
    <source>
        <dbReference type="ARBA" id="ARBA00022723"/>
    </source>
</evidence>
<dbReference type="EMBL" id="JAHDYR010000064">
    <property type="protein sequence ID" value="KAG9390580.1"/>
    <property type="molecule type" value="Genomic_DNA"/>
</dbReference>
<evidence type="ECO:0000256" key="2">
    <source>
        <dbReference type="ARBA" id="ARBA00022771"/>
    </source>
</evidence>
<evidence type="ECO:0000313" key="9">
    <source>
        <dbReference type="Proteomes" id="UP000717585"/>
    </source>
</evidence>
<dbReference type="GO" id="GO:0008270">
    <property type="term" value="F:zinc ion binding"/>
    <property type="evidence" value="ECO:0007669"/>
    <property type="project" value="UniProtKB-KW"/>
</dbReference>
<evidence type="ECO:0000256" key="6">
    <source>
        <dbReference type="SAM" id="Phobius"/>
    </source>
</evidence>
<evidence type="ECO:0000313" key="8">
    <source>
        <dbReference type="EMBL" id="KAG9390580.1"/>
    </source>
</evidence>
<dbReference type="InterPro" id="IPR013083">
    <property type="entry name" value="Znf_RING/FYVE/PHD"/>
</dbReference>
<dbReference type="InterPro" id="IPR001841">
    <property type="entry name" value="Znf_RING"/>
</dbReference>
<keyword evidence="6" id="KW-1133">Transmembrane helix</keyword>
<dbReference type="PANTHER" id="PTHR22763">
    <property type="entry name" value="RING ZINC FINGER PROTEIN"/>
    <property type="match status" value="1"/>
</dbReference>
<dbReference type="OrthoDB" id="409354at2759"/>
<dbReference type="PROSITE" id="PS50089">
    <property type="entry name" value="ZF_RING_2"/>
    <property type="match status" value="1"/>
</dbReference>
<feature type="transmembrane region" description="Helical" evidence="6">
    <location>
        <begin position="169"/>
        <end position="191"/>
    </location>
</feature>
<keyword evidence="1" id="KW-0479">Metal-binding</keyword>
<dbReference type="Proteomes" id="UP000717585">
    <property type="component" value="Unassembled WGS sequence"/>
</dbReference>
<dbReference type="AlphaFoldDB" id="A0A8J6E7D0"/>
<organism evidence="8 9">
    <name type="scientific">Carpediemonas membranifera</name>
    <dbReference type="NCBI Taxonomy" id="201153"/>
    <lineage>
        <taxon>Eukaryota</taxon>
        <taxon>Metamonada</taxon>
        <taxon>Carpediemonas-like organisms</taxon>
        <taxon>Carpediemonas</taxon>
    </lineage>
</organism>